<dbReference type="Pfam" id="PF09986">
    <property type="entry name" value="DUF2225"/>
    <property type="match status" value="1"/>
</dbReference>
<gene>
    <name evidence="1" type="ORF">BN1050_01682</name>
</gene>
<reference evidence="1" key="1">
    <citation type="submission" date="2014-07" db="EMBL/GenBank/DDBJ databases">
        <authorList>
            <person name="Urmite Genomes Urmite Genomes"/>
        </authorList>
    </citation>
    <scope>NUCLEOTIDE SEQUENCE</scope>
    <source>
        <strain evidence="1">13S34_air</strain>
    </source>
</reference>
<evidence type="ECO:0000313" key="1">
    <source>
        <dbReference type="EMBL" id="CEA03780.1"/>
    </source>
</evidence>
<dbReference type="EMBL" id="LN483075">
    <property type="protein sequence ID" value="CEA03780.1"/>
    <property type="molecule type" value="Genomic_DNA"/>
</dbReference>
<sequence length="231" mass="27243">MKFNVNYYQSDVACKYCKKTYKTYKARPVRCKIIGEDTDFMPIYEGLNPLLYEVAVCPHCGYAYHKSMTRTYGPFLLMIEELYINELKTSFDLCGERTIDDAIMSYKLAYLVARSAMEEALLMGNFALKIAWLYRLKDDTKHELHYLQAARDFYSKAFASNRDGEERIKYLHAEISLRIGDIDEARKEFSRIMGDRNMSNKYRKYARNRWEDYKYTLAPKVKEGEVNEVSI</sequence>
<accession>A0A078MBW8</accession>
<name>A0A078MBW8_9BACL</name>
<dbReference type="PATRIC" id="fig|1461583.4.peg.1619"/>
<dbReference type="AlphaFoldDB" id="A0A078MBW8"/>
<evidence type="ECO:0008006" key="2">
    <source>
        <dbReference type="Google" id="ProtNLM"/>
    </source>
</evidence>
<dbReference type="HOGENOM" id="CLU_074582_1_0_9"/>
<protein>
    <recommendedName>
        <fullName evidence="2">DUF2225 domain-containing protein</fullName>
    </recommendedName>
</protein>
<organism evidence="1">
    <name type="scientific">Metalysinibacillus saudimassiliensis</name>
    <dbReference type="NCBI Taxonomy" id="1461583"/>
    <lineage>
        <taxon>Bacteria</taxon>
        <taxon>Bacillati</taxon>
        <taxon>Bacillota</taxon>
        <taxon>Bacilli</taxon>
        <taxon>Bacillales</taxon>
        <taxon>Caryophanaceae</taxon>
        <taxon>Metalysinibacillus</taxon>
    </lineage>
</organism>
<dbReference type="InterPro" id="IPR018708">
    <property type="entry name" value="DUF2225"/>
</dbReference>
<proteinExistence type="predicted"/>